<proteinExistence type="predicted"/>
<dbReference type="EMBL" id="KK198763">
    <property type="protein sequence ID" value="KCW49864.1"/>
    <property type="molecule type" value="Genomic_DNA"/>
</dbReference>
<dbReference type="InParanoid" id="A0A059A7Z9"/>
<dbReference type="Gramene" id="KCW49864">
    <property type="protein sequence ID" value="KCW49864"/>
    <property type="gene ID" value="EUGRSUZ_K03332"/>
</dbReference>
<sequence length="79" mass="9226">MHLSENTLTSYFDCQKTCQRLGIRFLFSMNDKKCVQSYRGNCSTPMSVQNTVAQDLLKHRISHRIPFPLFDVTLIWNLS</sequence>
<accession>A0A059A7Z9</accession>
<protein>
    <submittedName>
        <fullName evidence="1">Uncharacterized protein</fullName>
    </submittedName>
</protein>
<dbReference type="AlphaFoldDB" id="A0A059A7Z9"/>
<reference evidence="1" key="1">
    <citation type="submission" date="2013-07" db="EMBL/GenBank/DDBJ databases">
        <title>The genome of Eucalyptus grandis.</title>
        <authorList>
            <person name="Schmutz J."/>
            <person name="Hayes R."/>
            <person name="Myburg A."/>
            <person name="Tuskan G."/>
            <person name="Grattapaglia D."/>
            <person name="Rokhsar D.S."/>
        </authorList>
    </citation>
    <scope>NUCLEOTIDE SEQUENCE</scope>
    <source>
        <tissue evidence="1">Leaf extractions</tissue>
    </source>
</reference>
<name>A0A059A7Z9_EUCGR</name>
<organism evidence="1">
    <name type="scientific">Eucalyptus grandis</name>
    <name type="common">Flooded gum</name>
    <dbReference type="NCBI Taxonomy" id="71139"/>
    <lineage>
        <taxon>Eukaryota</taxon>
        <taxon>Viridiplantae</taxon>
        <taxon>Streptophyta</taxon>
        <taxon>Embryophyta</taxon>
        <taxon>Tracheophyta</taxon>
        <taxon>Spermatophyta</taxon>
        <taxon>Magnoliopsida</taxon>
        <taxon>eudicotyledons</taxon>
        <taxon>Gunneridae</taxon>
        <taxon>Pentapetalae</taxon>
        <taxon>rosids</taxon>
        <taxon>malvids</taxon>
        <taxon>Myrtales</taxon>
        <taxon>Myrtaceae</taxon>
        <taxon>Myrtoideae</taxon>
        <taxon>Eucalypteae</taxon>
        <taxon>Eucalyptus</taxon>
    </lineage>
</organism>
<gene>
    <name evidence="1" type="ORF">EUGRSUZ_K03332</name>
</gene>
<evidence type="ECO:0000313" key="1">
    <source>
        <dbReference type="EMBL" id="KCW49864.1"/>
    </source>
</evidence>